<sequence length="712" mass="79875">MLSGREVDCIADSQHSPLPFGALLRNPTGPAVETTEVGFYGADLKLFRTLDASVDALAAEFEMSFKPGVDNYSRRLVEFCSLKALEILSSDLGEKITDGSFSRFTYDMMLAWERPSATDEEPHSESIAKEKEDTKEPLQVNEGDMEDDIPLFYSDIMPLLVNEEPSIGEDAYVWFGSILPLPSDVVNAWFTFETLTASTAHRLHFPAYDKFLKEIDKCVRYLQKQSTPTGCQLAEDEFILHVEGTARTQRVVRHIGASSWPGRLSLTNKALYFEASGVISYEPALKVDLSKAGVDHQVKAASTGPWEFPEMTSSTRRDHWLTLVREVTLLHHFVSKFNIESAVQAWEVSSRTTLGVLRLHAAREMLRISPPAPTNFLIFTLYEDQPKGDYVLEQLANSVKLTTKITPCSATSILKSLNMSHPIAASIEMKEGFEEQARSHADSLAALETTIDRVREEAKEVRVAKATVEEMREEGISDSLLVLMGLLSPLKNMLNWIQSTISWERPPITIIILAMTLVIIYKEWVGYALAAFLMAGDGVMLWARWKRIGERCREMVVDTSTDKTTMESIVEAQHSLKNLQELVKKANIAILKLWSVMVSRAPKHANAAMLAMAGFAILLGAVPFKYILMGLTLYCFVANSMVVKSKPSSQGNRRLREWWESIPIIPNGNNHGLVVPRFVIGLVKLLVLLDYHYDLHVHWNSKTELILLTYNG</sequence>
<organism evidence="4">
    <name type="scientific">Ananas comosus var. bracteatus</name>
    <name type="common">red pineapple</name>
    <dbReference type="NCBI Taxonomy" id="296719"/>
    <lineage>
        <taxon>Eukaryota</taxon>
        <taxon>Viridiplantae</taxon>
        <taxon>Streptophyta</taxon>
        <taxon>Embryophyta</taxon>
        <taxon>Tracheophyta</taxon>
        <taxon>Spermatophyta</taxon>
        <taxon>Magnoliopsida</taxon>
        <taxon>Liliopsida</taxon>
        <taxon>Poales</taxon>
        <taxon>Bromeliaceae</taxon>
        <taxon>Bromelioideae</taxon>
        <taxon>Ananas</taxon>
    </lineage>
</organism>
<feature type="transmembrane region" description="Helical" evidence="3">
    <location>
        <begin position="524"/>
        <end position="543"/>
    </location>
</feature>
<feature type="compositionally biased region" description="Basic and acidic residues" evidence="2">
    <location>
        <begin position="116"/>
        <end position="136"/>
    </location>
</feature>
<gene>
    <name evidence="4" type="ORF">CB5_LOCUS31441</name>
</gene>
<feature type="transmembrane region" description="Helical" evidence="3">
    <location>
        <begin position="604"/>
        <end position="620"/>
    </location>
</feature>
<feature type="coiled-coil region" evidence="1">
    <location>
        <begin position="437"/>
        <end position="474"/>
    </location>
</feature>
<proteinExistence type="predicted"/>
<feature type="region of interest" description="Disordered" evidence="2">
    <location>
        <begin position="115"/>
        <end position="138"/>
    </location>
</feature>
<keyword evidence="3" id="KW-0472">Membrane</keyword>
<dbReference type="PANTHER" id="PTHR31860">
    <property type="entry name" value="HEAT-INDUCIBLE TRANSCRIPTION REPRESSOR (DUF639)-RELATED"/>
    <property type="match status" value="1"/>
</dbReference>
<keyword evidence="1" id="KW-0175">Coiled coil</keyword>
<dbReference type="PANTHER" id="PTHR31860:SF5">
    <property type="entry name" value="ARGH (DUF639)"/>
    <property type="match status" value="1"/>
</dbReference>
<accession>A0A6V7QY84</accession>
<dbReference type="EMBL" id="CAJEUB010000073">
    <property type="protein sequence ID" value="CAD1848230.1"/>
    <property type="molecule type" value="Genomic_DNA"/>
</dbReference>
<keyword evidence="3" id="KW-1133">Transmembrane helix</keyword>
<dbReference type="Pfam" id="PF04842">
    <property type="entry name" value="DUF639"/>
    <property type="match status" value="1"/>
</dbReference>
<reference evidence="4" key="1">
    <citation type="submission" date="2020-07" db="EMBL/GenBank/DDBJ databases">
        <authorList>
            <person name="Lin J."/>
        </authorList>
    </citation>
    <scope>NUCLEOTIDE SEQUENCE</scope>
</reference>
<evidence type="ECO:0000256" key="2">
    <source>
        <dbReference type="SAM" id="MobiDB-lite"/>
    </source>
</evidence>
<dbReference type="InterPro" id="IPR006927">
    <property type="entry name" value="DUF639"/>
</dbReference>
<evidence type="ECO:0000256" key="1">
    <source>
        <dbReference type="SAM" id="Coils"/>
    </source>
</evidence>
<name>A0A6V7QY84_ANACO</name>
<evidence type="ECO:0000313" key="4">
    <source>
        <dbReference type="EMBL" id="CAD1848230.1"/>
    </source>
</evidence>
<protein>
    <submittedName>
        <fullName evidence="4">Uncharacterized protein</fullName>
    </submittedName>
</protein>
<dbReference type="AlphaFoldDB" id="A0A6V7QY84"/>
<evidence type="ECO:0000256" key="3">
    <source>
        <dbReference type="SAM" id="Phobius"/>
    </source>
</evidence>
<keyword evidence="3" id="KW-0812">Transmembrane</keyword>